<dbReference type="Proteomes" id="UP000688137">
    <property type="component" value="Unassembled WGS sequence"/>
</dbReference>
<feature type="coiled-coil region" evidence="1">
    <location>
        <begin position="554"/>
        <end position="745"/>
    </location>
</feature>
<feature type="compositionally biased region" description="Polar residues" evidence="2">
    <location>
        <begin position="344"/>
        <end position="358"/>
    </location>
</feature>
<evidence type="ECO:0000313" key="4">
    <source>
        <dbReference type="Proteomes" id="UP000688137"/>
    </source>
</evidence>
<feature type="coiled-coil region" evidence="1">
    <location>
        <begin position="121"/>
        <end position="216"/>
    </location>
</feature>
<keyword evidence="1" id="KW-0175">Coiled coil</keyword>
<name>A0A8S1NLL0_PARPR</name>
<proteinExistence type="predicted"/>
<dbReference type="EMBL" id="CAJJDM010000095">
    <property type="protein sequence ID" value="CAD8093020.1"/>
    <property type="molecule type" value="Genomic_DNA"/>
</dbReference>
<feature type="compositionally biased region" description="Low complexity" evidence="2">
    <location>
        <begin position="359"/>
        <end position="370"/>
    </location>
</feature>
<reference evidence="3" key="1">
    <citation type="submission" date="2021-01" db="EMBL/GenBank/DDBJ databases">
        <authorList>
            <consortium name="Genoscope - CEA"/>
            <person name="William W."/>
        </authorList>
    </citation>
    <scope>NUCLEOTIDE SEQUENCE</scope>
</reference>
<evidence type="ECO:0000313" key="3">
    <source>
        <dbReference type="EMBL" id="CAD8093020.1"/>
    </source>
</evidence>
<organism evidence="3 4">
    <name type="scientific">Paramecium primaurelia</name>
    <dbReference type="NCBI Taxonomy" id="5886"/>
    <lineage>
        <taxon>Eukaryota</taxon>
        <taxon>Sar</taxon>
        <taxon>Alveolata</taxon>
        <taxon>Ciliophora</taxon>
        <taxon>Intramacronucleata</taxon>
        <taxon>Oligohymenophorea</taxon>
        <taxon>Peniculida</taxon>
        <taxon>Parameciidae</taxon>
        <taxon>Paramecium</taxon>
    </lineage>
</organism>
<evidence type="ECO:0000256" key="2">
    <source>
        <dbReference type="SAM" id="MobiDB-lite"/>
    </source>
</evidence>
<gene>
    <name evidence="3" type="ORF">PPRIM_AZ9-3.1.T0920080</name>
</gene>
<sequence length="959" mass="114081">MINSTTSRIRDDNEDQNHRLKILEINAHQFYTQLKPLFAENTQLKQNLIELNVYIEERKMHLCKYLSDVGPNGEDLILIKAVGDLQQICDLIGDEIKRLRSQIVTQIEVQQSNEKCLKEVRSDLQRETERFLNEKQLLINQNTISQQAHKQIIENLKSKIDILLMKNEDLQSTLIRQSEVENKLRIKYRFQLEDEIKTLTNQLNNIKIAKQEEAEKYDQERRIYLKQLEQFSGKMKQVKQDIIDEYEYKMATQKVKFENQLKVTKQEISDLKYVNTQYLDKQKLWQLQQEVLIDQKYKLELQNNDLKSVISILEEKLIIQEELSIQAQNEINQQKSAISVLKQSTNPKKKSMTGTQIYSQSPQKQQSKSQTPVLESRPQSHQLWQKAANAVKKQSKDNSKMTDSQKLTNNNQQQEQHQRIILEKKTSFSNDQTNLNINSNNEDVNQTIQIRKLGSIQEIQFEHFSSATLSQRGDQNQKFVQIATQTEEQINNNQVPSSRGRISSIRKTRQQFVQQYQFNHAETQYECELNDNDYFNFKLELLVSQLQNKIQSTQAMCDLKLEQKNQDIEELQKQLQSQKVNFDSQYKQIEIEMNLLHNEELEQKNITIKNLKDIFDQNNDKIKQLEETIKLFEINQENIHQKYEDILNKKDQEIKDIENKMQENKLMAQQEQYRLLQINQSQREQFQLELQNLQNQHTLDEQKIQQEQVKYLEEKITIEKTRQDNQQMLEQIKKKEFILENYKSELIKTNEVVKYLQLELENYKKLNNIFKQKDESGSQFITHGFLSQEAQERIKQRLQKSKISKDNPKFGFQTKDVYSMNFQIQRKERMKHAKLGTLNTSFDDKSIYSTQKNVFRFKLMDDDSQGILQINSRRMQSQDEKSNSEIKKKQKQYKQNQRAKTQIGDYSESKLLIQDIFEKEITVLNRSNQLLSQLNDQQTKFKSVHSTYNSTKKKFIQNR</sequence>
<feature type="compositionally biased region" description="Polar residues" evidence="2">
    <location>
        <begin position="401"/>
        <end position="415"/>
    </location>
</feature>
<feature type="region of interest" description="Disordered" evidence="2">
    <location>
        <begin position="874"/>
        <end position="901"/>
    </location>
</feature>
<feature type="region of interest" description="Disordered" evidence="2">
    <location>
        <begin position="344"/>
        <end position="418"/>
    </location>
</feature>
<dbReference type="OMA" id="KFGFQTK"/>
<protein>
    <submittedName>
        <fullName evidence="3">Uncharacterized protein</fullName>
    </submittedName>
</protein>
<comment type="caution">
    <text evidence="3">The sequence shown here is derived from an EMBL/GenBank/DDBJ whole genome shotgun (WGS) entry which is preliminary data.</text>
</comment>
<keyword evidence="4" id="KW-1185">Reference proteome</keyword>
<accession>A0A8S1NLL0</accession>
<feature type="compositionally biased region" description="Polar residues" evidence="2">
    <location>
        <begin position="371"/>
        <end position="383"/>
    </location>
</feature>
<feature type="compositionally biased region" description="Basic and acidic residues" evidence="2">
    <location>
        <begin position="876"/>
        <end position="887"/>
    </location>
</feature>
<dbReference type="AlphaFoldDB" id="A0A8S1NLL0"/>
<evidence type="ECO:0000256" key="1">
    <source>
        <dbReference type="SAM" id="Coils"/>
    </source>
</evidence>